<comment type="caution">
    <text evidence="1">The sequence shown here is derived from an EMBL/GenBank/DDBJ whole genome shotgun (WGS) entry which is preliminary data.</text>
</comment>
<name>A0ACB8M4J5_CITSI</name>
<protein>
    <submittedName>
        <fullName evidence="1">Uncharacterized protein</fullName>
    </submittedName>
</protein>
<evidence type="ECO:0000313" key="1">
    <source>
        <dbReference type="EMBL" id="KAH9780579.1"/>
    </source>
</evidence>
<reference evidence="2" key="1">
    <citation type="journal article" date="2023" name="Hortic. Res.">
        <title>A chromosome-level phased genome enabling allele-level studies in sweet orange: a case study on citrus Huanglongbing tolerance.</title>
        <authorList>
            <person name="Wu B."/>
            <person name="Yu Q."/>
            <person name="Deng Z."/>
            <person name="Duan Y."/>
            <person name="Luo F."/>
            <person name="Gmitter F. Jr."/>
        </authorList>
    </citation>
    <scope>NUCLEOTIDE SEQUENCE [LARGE SCALE GENOMIC DNA]</scope>
    <source>
        <strain evidence="2">cv. Valencia</strain>
    </source>
</reference>
<sequence>MEQVPYANVVNFLMYMMVLSRLDISHAVFDYRGISAGNPSLRTTGPKDSLNSCSSGITTPRTLLTDFRRRENFSFMASTSSLTSSNPVTLSSTLSLPKSCTSHTTNKIENLVEYSYIPESAQISESSYPLISPYHLYKRPSSFTHSIRTLISTRRPHPKEYIQSSRLDQCSLQATPAEQYVTLEIPSELISNWKREGYTHLHLGGIRLILTLHGRKGLPVTARLAMLDTRFKQYPDAVIGTVLTTLHAGSVLLTSYPNFNLSLQDPNLPTTLKVQIQIQGAEQISSAKIATLHHQLVYRLQNHALDLPTAEHHSDTLMVLAESDQIPTIIQIPRQIPRHELIKLMPLEWISNYEQFHNNTAPIQTSESMFERRQDGTIRMTFKPPPSAPQEPPRLSFTYSSMITAVQTAQEDLPITGFNYEGYPVYPTKHNGHFLWDAPGSGMCDPNCPCWDDWEEDDDYATTRKKKPKKKKPSVPCHHCDPKPPSDPPPPPAPLPIYRKELKWIAKHCKSEIPSPLSHSTPIIETKVDSITAQMQQIYQNLQSRISQLDSELRAMLAHRYSGPKFDQKEREIRRLKAELAQIESEKHRPTLFTTSPPIPSIGPTYHPFASMLSPIKQYDPSKLFGMTHTLFRDNPLPPQPRPAPLHPSSLTIPGQPSPSSTPASPLAPLSVPTQSKDKEPMHQFTAHTVTHSSTTVDQTSDSNPAVSDSPTETDIESSVSTSDSEKSYADITKILMAQPDQPTQGQTSHTEPYVDIPSEVEEEMPESSATNQPPPTQTNPSSQKSSNGPWFTFDDLPSHKWRDRLNEMSTWIDLQMLRPGATTQSVLREFATRFTGDLRDWFDSLGQNRQLQFVDLPEVSSALAVLHDQFLGDPFAVFEAARRDYLNKKCCSLNAKDLDFHYKRMSLLFYKLNGFNEPTLKHVFLASLPEELQPNIQRQLTASNLSLDNISLGKIFQLAKTCLDKLCEQKQFFKELLKDKEPFRSACQKPYLQIKCHKKKDCDCSSKKKRHFRKFKTPEFSSKPRRSRKPYRFFRKKTSSSREFKRKQSSRCFISKRKGHYAKDCPNKREKSIRLVEHIQATTDYSPAKDELEFYFSEQDEPNDETVFALQNSSDSDSSHDEHRQLLTQFYDILQSHGIMLSAKKSIIATDNVEFLDQQLSKRQIQQFLSIINYIRDFIPHMDHYTHHLSALLKKKPPEWNADHTFAVTTLKQIAQNPPPLKLITDGKRILQTDASDESWGAILLEEINRKEHFIAYASGHFSDTQKHYHSVFKEILAVKNGIKKFEYHLIGHHFLIRMDSSAFPNIFHFKGKTVPEKMLLKLKDWFSKYDFSVKHIKGSQNLIPDMLSRLSKPENPLTLFSTTYHFPIISMATSLPPEALTKKTFPFNKTFSSVFAIQEFARKALFRFFMKAYLVTDPFPFSTFHPENLFLTGGMFGARCVMTKPPLLPGHYLNGSPPYHGGERNCNNCPKFTTLTVCLPLKHKCSHQFLLFTGHTSNIQTPNSFGLKTRYDIQDVLHNYLCQLNHQPPPLKDISHTSLGPQHDLLMIPTPSAISKPKSTGIIIKEEKPDYTDFLFQDSQDPWDAFLPLSQHLHQFPQPTMDEPGPSAPGPSTQSSKRPAQPSKVDKATQTSPKYTPKCTPRDYNCPYPPCRGPSCKHPKLSKTFFPKSNPDNPYETESSSEDEYMNLRSP</sequence>
<gene>
    <name evidence="1" type="ORF">KPL71_008133</name>
</gene>
<keyword evidence="2" id="KW-1185">Reference proteome</keyword>
<proteinExistence type="predicted"/>
<accession>A0ACB8M4J5</accession>
<organism evidence="1 2">
    <name type="scientific">Citrus sinensis</name>
    <name type="common">Sweet orange</name>
    <name type="synonym">Citrus aurantium var. sinensis</name>
    <dbReference type="NCBI Taxonomy" id="2711"/>
    <lineage>
        <taxon>Eukaryota</taxon>
        <taxon>Viridiplantae</taxon>
        <taxon>Streptophyta</taxon>
        <taxon>Embryophyta</taxon>
        <taxon>Tracheophyta</taxon>
        <taxon>Spermatophyta</taxon>
        <taxon>Magnoliopsida</taxon>
        <taxon>eudicotyledons</taxon>
        <taxon>Gunneridae</taxon>
        <taxon>Pentapetalae</taxon>
        <taxon>rosids</taxon>
        <taxon>malvids</taxon>
        <taxon>Sapindales</taxon>
        <taxon>Rutaceae</taxon>
        <taxon>Aurantioideae</taxon>
        <taxon>Citrus</taxon>
    </lineage>
</organism>
<dbReference type="Proteomes" id="UP000829398">
    <property type="component" value="Chromosome 3"/>
</dbReference>
<evidence type="ECO:0000313" key="2">
    <source>
        <dbReference type="Proteomes" id="UP000829398"/>
    </source>
</evidence>
<dbReference type="EMBL" id="CM039172">
    <property type="protein sequence ID" value="KAH9780579.1"/>
    <property type="molecule type" value="Genomic_DNA"/>
</dbReference>